<keyword evidence="2" id="KW-1185">Reference proteome</keyword>
<sequence length="110" mass="12518">MISVNVDAGYRIVEFADRGVNSLDGRILERHCWDPQNPNRISAELLRQHFRQAVLANMRGDAGAPLWESDFPPGHDMMGEMELAPSGKEWLEVELKTRLAPLKFSREIDT</sequence>
<protein>
    <submittedName>
        <fullName evidence="1">Uncharacterized protein</fullName>
    </submittedName>
</protein>
<comment type="caution">
    <text evidence="1">The sequence shown here is derived from an EMBL/GenBank/DDBJ whole genome shotgun (WGS) entry which is preliminary data.</text>
</comment>
<dbReference type="EMBL" id="JBBBZM010000016">
    <property type="protein sequence ID" value="KAL0638981.1"/>
    <property type="molecule type" value="Genomic_DNA"/>
</dbReference>
<dbReference type="Proteomes" id="UP001447188">
    <property type="component" value="Unassembled WGS sequence"/>
</dbReference>
<name>A0ABR3GTQ7_9PEZI</name>
<accession>A0ABR3GTQ7</accession>
<organism evidence="1 2">
    <name type="scientific">Discina gigas</name>
    <dbReference type="NCBI Taxonomy" id="1032678"/>
    <lineage>
        <taxon>Eukaryota</taxon>
        <taxon>Fungi</taxon>
        <taxon>Dikarya</taxon>
        <taxon>Ascomycota</taxon>
        <taxon>Pezizomycotina</taxon>
        <taxon>Pezizomycetes</taxon>
        <taxon>Pezizales</taxon>
        <taxon>Discinaceae</taxon>
        <taxon>Discina</taxon>
    </lineage>
</organism>
<evidence type="ECO:0000313" key="2">
    <source>
        <dbReference type="Proteomes" id="UP001447188"/>
    </source>
</evidence>
<evidence type="ECO:0000313" key="1">
    <source>
        <dbReference type="EMBL" id="KAL0638981.1"/>
    </source>
</evidence>
<reference evidence="1 2" key="1">
    <citation type="submission" date="2024-02" db="EMBL/GenBank/DDBJ databases">
        <title>Discinaceae phylogenomics.</title>
        <authorList>
            <person name="Dirks A.C."/>
            <person name="James T.Y."/>
        </authorList>
    </citation>
    <scope>NUCLEOTIDE SEQUENCE [LARGE SCALE GENOMIC DNA]</scope>
    <source>
        <strain evidence="1 2">ACD0624</strain>
    </source>
</reference>
<proteinExistence type="predicted"/>
<gene>
    <name evidence="1" type="ORF">Q9L58_002032</name>
</gene>